<dbReference type="EMBL" id="CAEQ01001297">
    <property type="protein sequence ID" value="CCD13831.1"/>
    <property type="molecule type" value="Genomic_DNA"/>
</dbReference>
<gene>
    <name evidence="2" type="ORF">TCIL3000_0_45270</name>
</gene>
<evidence type="ECO:0000256" key="1">
    <source>
        <dbReference type="SAM" id="Phobius"/>
    </source>
</evidence>
<evidence type="ECO:0000313" key="3">
    <source>
        <dbReference type="Proteomes" id="UP000000702"/>
    </source>
</evidence>
<keyword evidence="1" id="KW-1133">Transmembrane helix</keyword>
<dbReference type="AlphaFoldDB" id="F9W9D1"/>
<keyword evidence="1" id="KW-0812">Transmembrane</keyword>
<accession>F9W9D1</accession>
<reference evidence="3" key="1">
    <citation type="submission" date="2011-07" db="EMBL/GenBank/DDBJ databases">
        <title>Divergent evolution of antigenic variation in African trypanosomes.</title>
        <authorList>
            <person name="Jackson A.P."/>
            <person name="Berry A."/>
            <person name="Allison H.C."/>
            <person name="Burton P."/>
            <person name="Anderson J."/>
            <person name="Aslett M."/>
            <person name="Brown R."/>
            <person name="Corton N."/>
            <person name="Harris D."/>
            <person name="Hauser H."/>
            <person name="Gamble J."/>
            <person name="Gilderthorp R."/>
            <person name="McQuillan J."/>
            <person name="Quail M.A."/>
            <person name="Sanders M."/>
            <person name="Van Tonder A."/>
            <person name="Ginger M.L."/>
            <person name="Donelson J.E."/>
            <person name="Field M.C."/>
            <person name="Barry J.D."/>
            <person name="Berriman M."/>
            <person name="Hertz-Fowler C."/>
        </authorList>
    </citation>
    <scope>NUCLEOTIDE SEQUENCE [LARGE SCALE GENOMIC DNA]</scope>
    <source>
        <strain evidence="3">IL3000</strain>
    </source>
</reference>
<proteinExistence type="predicted"/>
<keyword evidence="3" id="KW-1185">Reference proteome</keyword>
<organism evidence="2 3">
    <name type="scientific">Trypanosoma congolense (strain IL3000)</name>
    <dbReference type="NCBI Taxonomy" id="1068625"/>
    <lineage>
        <taxon>Eukaryota</taxon>
        <taxon>Discoba</taxon>
        <taxon>Euglenozoa</taxon>
        <taxon>Kinetoplastea</taxon>
        <taxon>Metakinetoplastina</taxon>
        <taxon>Trypanosomatida</taxon>
        <taxon>Trypanosomatidae</taxon>
        <taxon>Trypanosoma</taxon>
        <taxon>Nannomonas</taxon>
    </lineage>
</organism>
<dbReference type="Proteomes" id="UP000000702">
    <property type="component" value="Unassembled WGS sequence"/>
</dbReference>
<protein>
    <submittedName>
        <fullName evidence="2">Uncharacterized protein</fullName>
    </submittedName>
</protein>
<name>F9W9D1_TRYCI</name>
<reference evidence="2 3" key="2">
    <citation type="journal article" date="2012" name="Proc. Natl. Acad. Sci. U.S.A.">
        <title>Antigenic diversity is generated by distinct evolutionary mechanisms in African trypanosome species.</title>
        <authorList>
            <person name="Jackson A.P."/>
            <person name="Berry A."/>
            <person name="Aslett M."/>
            <person name="Allison H.C."/>
            <person name="Burton P."/>
            <person name="Vavrova-Anderson J."/>
            <person name="Brown R."/>
            <person name="Browne H."/>
            <person name="Corton N."/>
            <person name="Hauser H."/>
            <person name="Gamble J."/>
            <person name="Gilderthorp R."/>
            <person name="Marcello L."/>
            <person name="McQuillan J."/>
            <person name="Otto T.D."/>
            <person name="Quail M.A."/>
            <person name="Sanders M.J."/>
            <person name="van Tonder A."/>
            <person name="Ginger M.L."/>
            <person name="Field M.C."/>
            <person name="Barry J.D."/>
            <person name="Hertz-Fowler C."/>
            <person name="Berriman M."/>
        </authorList>
    </citation>
    <scope>NUCLEOTIDE SEQUENCE [LARGE SCALE GENOMIC DNA]</scope>
    <source>
        <strain evidence="2 3">IL3000</strain>
    </source>
</reference>
<evidence type="ECO:0000313" key="2">
    <source>
        <dbReference type="EMBL" id="CCD13831.1"/>
    </source>
</evidence>
<sequence length="137" mass="16118">MTAEWIRCYHHHLYIYIYIYYPAQFSPLILFCFPPFCLVVSLFFRFVIFVVALFSIHIFQTCYKKGPEVFQIYGCSDICILSKNIFASVECCAFSYPMPFDPFSPSRFLLVDAPLHSEEHYIAVFAFLPLPLYAFSR</sequence>
<comment type="caution">
    <text evidence="2">The sequence shown here is derived from an EMBL/GenBank/DDBJ whole genome shotgun (WGS) entry which is preliminary data.</text>
</comment>
<feature type="transmembrane region" description="Helical" evidence="1">
    <location>
        <begin position="28"/>
        <end position="56"/>
    </location>
</feature>
<keyword evidence="1" id="KW-0472">Membrane</keyword>